<comment type="caution">
    <text evidence="6">Lacks conserved residue(s) required for the propagation of feature annotation.</text>
</comment>
<dbReference type="InterPro" id="IPR043129">
    <property type="entry name" value="ATPase_NBD"/>
</dbReference>
<comment type="similarity">
    <text evidence="5 6">Belongs to the FtsA/MreB family.</text>
</comment>
<dbReference type="Pfam" id="PF06723">
    <property type="entry name" value="MreB_Mbl"/>
    <property type="match status" value="1"/>
</dbReference>
<evidence type="ECO:0000256" key="2">
    <source>
        <dbReference type="ARBA" id="ARBA00022741"/>
    </source>
</evidence>
<dbReference type="GO" id="GO:0000902">
    <property type="term" value="P:cell morphogenesis"/>
    <property type="evidence" value="ECO:0007669"/>
    <property type="project" value="InterPro"/>
</dbReference>
<evidence type="ECO:0000256" key="5">
    <source>
        <dbReference type="ARBA" id="ARBA00023458"/>
    </source>
</evidence>
<dbReference type="GO" id="GO:0005524">
    <property type="term" value="F:ATP binding"/>
    <property type="evidence" value="ECO:0007669"/>
    <property type="project" value="UniProtKB-KW"/>
</dbReference>
<sequence length="336" mass="36229">MSLRMVATDFAIDLGTSNILVYKKNEGIILNEPSLIVLDENNTKVLAIGNEAKEMIGKTPSNIHVVKPIVNGVITDFNLTEALLSHFYNEVNPGMAFLQPKVVICVPSGITDIESRAIIDAALHAGSRDIILVDESLAAAFGMGLTPEDPKGLLLINLGAGTTEVAVISLNGIVTSKTLNKGGDYIDEAIIDLIRENKKLDIGKNTAENIKVDLLSLKVKDAEKAIDVDGRDLLTAAPKTVNVSSKDLVDCILPFADDVVSMIYEVLEKVPPELTADIKRDGFALTGAFSKASGLREYIENKLGLSSFMSEDPATDAILGAGKILEDPDRFYKYRK</sequence>
<dbReference type="PANTHER" id="PTHR42749:SF1">
    <property type="entry name" value="CELL SHAPE-DETERMINING PROTEIN MREB"/>
    <property type="match status" value="1"/>
</dbReference>
<dbReference type="RefSeq" id="WP_117520794.1">
    <property type="nucleotide sequence ID" value="NZ_AP031484.1"/>
</dbReference>
<feature type="binding site" evidence="6">
    <location>
        <begin position="160"/>
        <end position="162"/>
    </location>
    <ligand>
        <name>ATP</name>
        <dbReference type="ChEBI" id="CHEBI:30616"/>
    </ligand>
</feature>
<accession>A0A3E2TKU3</accession>
<dbReference type="InterPro" id="IPR004753">
    <property type="entry name" value="MreB"/>
</dbReference>
<gene>
    <name evidence="6" type="primary">mreB</name>
    <name evidence="7" type="ORF">DXA39_02545</name>
</gene>
<comment type="subcellular location">
    <subcellularLocation>
        <location evidence="6">Cytoplasm</location>
    </subcellularLocation>
    <text evidence="6">Membrane-associated.</text>
</comment>
<dbReference type="GO" id="GO:0008360">
    <property type="term" value="P:regulation of cell shape"/>
    <property type="evidence" value="ECO:0007669"/>
    <property type="project" value="UniProtKB-UniRule"/>
</dbReference>
<dbReference type="Proteomes" id="UP000261011">
    <property type="component" value="Unassembled WGS sequence"/>
</dbReference>
<keyword evidence="4 6" id="KW-0133">Cell shape</keyword>
<evidence type="ECO:0000313" key="7">
    <source>
        <dbReference type="EMBL" id="RGB77124.1"/>
    </source>
</evidence>
<protein>
    <recommendedName>
        <fullName evidence="6">Cell shape-determining protein MreB</fullName>
    </recommendedName>
</protein>
<evidence type="ECO:0000256" key="1">
    <source>
        <dbReference type="ARBA" id="ARBA00022490"/>
    </source>
</evidence>
<keyword evidence="8" id="KW-1185">Reference proteome</keyword>
<dbReference type="CDD" id="cd10225">
    <property type="entry name" value="ASKHA_NBD_MreB-like"/>
    <property type="match status" value="1"/>
</dbReference>
<name>A0A3E2TKU3_9FIRM</name>
<feature type="binding site" evidence="6">
    <location>
        <begin position="208"/>
        <end position="211"/>
    </location>
    <ligand>
        <name>ATP</name>
        <dbReference type="ChEBI" id="CHEBI:30616"/>
    </ligand>
</feature>
<evidence type="ECO:0000256" key="3">
    <source>
        <dbReference type="ARBA" id="ARBA00022840"/>
    </source>
</evidence>
<organism evidence="7 8">
    <name type="scientific">Anaerococcus nagyae</name>
    <dbReference type="NCBI Taxonomy" id="1755241"/>
    <lineage>
        <taxon>Bacteria</taxon>
        <taxon>Bacillati</taxon>
        <taxon>Bacillota</taxon>
        <taxon>Tissierellia</taxon>
        <taxon>Tissierellales</taxon>
        <taxon>Peptoniphilaceae</taxon>
        <taxon>Anaerococcus</taxon>
    </lineage>
</organism>
<evidence type="ECO:0000313" key="8">
    <source>
        <dbReference type="Proteomes" id="UP000261011"/>
    </source>
</evidence>
<dbReference type="PANTHER" id="PTHR42749">
    <property type="entry name" value="CELL SHAPE-DETERMINING PROTEIN MREB"/>
    <property type="match status" value="1"/>
</dbReference>
<keyword evidence="2 6" id="KW-0547">Nucleotide-binding</keyword>
<dbReference type="SUPFAM" id="SSF53067">
    <property type="entry name" value="Actin-like ATPase domain"/>
    <property type="match status" value="2"/>
</dbReference>
<comment type="function">
    <text evidence="6">Forms membrane-associated dynamic filaments that are essential for cell shape determination. Acts by regulating cell wall synthesis and cell elongation, and thus cell shape. A feedback loop between cell geometry and MreB localization may maintain elongated cell shape by targeting cell wall growth to regions of negative cell wall curvature.</text>
</comment>
<comment type="subunit">
    <text evidence="6">Forms polymers.</text>
</comment>
<dbReference type="OrthoDB" id="9768127at2"/>
<dbReference type="HAMAP" id="MF_02207">
    <property type="entry name" value="MreB"/>
    <property type="match status" value="1"/>
</dbReference>
<dbReference type="EMBL" id="QVEU01000002">
    <property type="protein sequence ID" value="RGB77124.1"/>
    <property type="molecule type" value="Genomic_DNA"/>
</dbReference>
<dbReference type="Gene3D" id="3.30.420.40">
    <property type="match status" value="2"/>
</dbReference>
<keyword evidence="1 6" id="KW-0963">Cytoplasm</keyword>
<dbReference type="NCBIfam" id="NF010539">
    <property type="entry name" value="PRK13927.1"/>
    <property type="match status" value="1"/>
</dbReference>
<comment type="caution">
    <text evidence="7">The sequence shown here is derived from an EMBL/GenBank/DDBJ whole genome shotgun (WGS) entry which is preliminary data.</text>
</comment>
<reference evidence="7 8" key="1">
    <citation type="submission" date="2018-08" db="EMBL/GenBank/DDBJ databases">
        <title>A genome reference for cultivated species of the human gut microbiota.</title>
        <authorList>
            <person name="Zou Y."/>
            <person name="Xue W."/>
            <person name="Luo G."/>
        </authorList>
    </citation>
    <scope>NUCLEOTIDE SEQUENCE [LARGE SCALE GENOMIC DNA]</scope>
    <source>
        <strain evidence="7 8">OF01-3</strain>
    </source>
</reference>
<evidence type="ECO:0000256" key="4">
    <source>
        <dbReference type="ARBA" id="ARBA00022960"/>
    </source>
</evidence>
<dbReference type="PRINTS" id="PR01652">
    <property type="entry name" value="SHAPEPROTEIN"/>
</dbReference>
<evidence type="ECO:0000256" key="6">
    <source>
        <dbReference type="HAMAP-Rule" id="MF_02207"/>
    </source>
</evidence>
<proteinExistence type="inferred from homology"/>
<dbReference type="AlphaFoldDB" id="A0A3E2TKU3"/>
<dbReference type="GO" id="GO:0005737">
    <property type="term" value="C:cytoplasm"/>
    <property type="evidence" value="ECO:0007669"/>
    <property type="project" value="UniProtKB-SubCell"/>
</dbReference>
<keyword evidence="3 6" id="KW-0067">ATP-binding</keyword>
<dbReference type="InterPro" id="IPR056546">
    <property type="entry name" value="MreB_MamK-like"/>
</dbReference>